<gene>
    <name evidence="1" type="ORF">POCULU_LOCUS3850</name>
</gene>
<protein>
    <submittedName>
        <fullName evidence="1">4921_t:CDS:1</fullName>
    </submittedName>
</protein>
<dbReference type="Proteomes" id="UP000789572">
    <property type="component" value="Unassembled WGS sequence"/>
</dbReference>
<organism evidence="1 2">
    <name type="scientific">Paraglomus occultum</name>
    <dbReference type="NCBI Taxonomy" id="144539"/>
    <lineage>
        <taxon>Eukaryota</taxon>
        <taxon>Fungi</taxon>
        <taxon>Fungi incertae sedis</taxon>
        <taxon>Mucoromycota</taxon>
        <taxon>Glomeromycotina</taxon>
        <taxon>Glomeromycetes</taxon>
        <taxon>Paraglomerales</taxon>
        <taxon>Paraglomeraceae</taxon>
        <taxon>Paraglomus</taxon>
    </lineage>
</organism>
<dbReference type="Gene3D" id="1.10.150.50">
    <property type="entry name" value="Transcription Factor, Ets-1"/>
    <property type="match status" value="1"/>
</dbReference>
<dbReference type="InterPro" id="IPR013761">
    <property type="entry name" value="SAM/pointed_sf"/>
</dbReference>
<dbReference type="OrthoDB" id="2404197at2759"/>
<evidence type="ECO:0000313" key="1">
    <source>
        <dbReference type="EMBL" id="CAG8526623.1"/>
    </source>
</evidence>
<name>A0A9N9FDL8_9GLOM</name>
<sequence length="226" mass="25830">MADVIRNYKTEELINYLRQTTESICQFFAAQPYGCAAVWRQEDLNLGNDDLSILRKENISGHDFVELTKENFCSYGLKGGPATRLAKFIKGLEEKLRTYSSYKTLDDLEEMSLFEEIDDNDKAFNHCMDDIILKLSNVETMTDANEATRCEFISAILMRRSISLNELPPKWLEDLLCITEGKPHNIKIGRNGTADEAFGNEYFDYLYGIVSTGMWKILLDHYSGGT</sequence>
<evidence type="ECO:0000313" key="2">
    <source>
        <dbReference type="Proteomes" id="UP000789572"/>
    </source>
</evidence>
<proteinExistence type="predicted"/>
<reference evidence="1" key="1">
    <citation type="submission" date="2021-06" db="EMBL/GenBank/DDBJ databases">
        <authorList>
            <person name="Kallberg Y."/>
            <person name="Tangrot J."/>
            <person name="Rosling A."/>
        </authorList>
    </citation>
    <scope>NUCLEOTIDE SEQUENCE</scope>
    <source>
        <strain evidence="1">IA702</strain>
    </source>
</reference>
<keyword evidence="2" id="KW-1185">Reference proteome</keyword>
<dbReference type="EMBL" id="CAJVPJ010000457">
    <property type="protein sequence ID" value="CAG8526623.1"/>
    <property type="molecule type" value="Genomic_DNA"/>
</dbReference>
<accession>A0A9N9FDL8</accession>
<comment type="caution">
    <text evidence="1">The sequence shown here is derived from an EMBL/GenBank/DDBJ whole genome shotgun (WGS) entry which is preliminary data.</text>
</comment>
<dbReference type="AlphaFoldDB" id="A0A9N9FDL8"/>